<comment type="similarity">
    <text evidence="1">Belongs to the ParD antitoxin family.</text>
</comment>
<organism evidence="3 4">
    <name type="scientific">Planktothrix serta PCC 8927</name>
    <dbReference type="NCBI Taxonomy" id="671068"/>
    <lineage>
        <taxon>Bacteria</taxon>
        <taxon>Bacillati</taxon>
        <taxon>Cyanobacteriota</taxon>
        <taxon>Cyanophyceae</taxon>
        <taxon>Oscillatoriophycideae</taxon>
        <taxon>Oscillatoriales</taxon>
        <taxon>Microcoleaceae</taxon>
        <taxon>Planktothrix</taxon>
    </lineage>
</organism>
<keyword evidence="2" id="KW-1277">Toxin-antitoxin system</keyword>
<dbReference type="AlphaFoldDB" id="A0A7Z9BRB1"/>
<dbReference type="InterPro" id="IPR038296">
    <property type="entry name" value="ParD_sf"/>
</dbReference>
<dbReference type="InterPro" id="IPR022789">
    <property type="entry name" value="ParD"/>
</dbReference>
<dbReference type="InterPro" id="IPR010985">
    <property type="entry name" value="Ribbon_hlx_hlx"/>
</dbReference>
<evidence type="ECO:0000313" key="3">
    <source>
        <dbReference type="EMBL" id="VXD19005.1"/>
    </source>
</evidence>
<reference evidence="3" key="1">
    <citation type="submission" date="2019-10" db="EMBL/GenBank/DDBJ databases">
        <authorList>
            <consortium name="Genoscope - CEA"/>
            <person name="William W."/>
        </authorList>
    </citation>
    <scope>NUCLEOTIDE SEQUENCE [LARGE SCALE GENOMIC DNA]</scope>
    <source>
        <strain evidence="3">BBR_PRJEB10992</strain>
    </source>
</reference>
<dbReference type="PANTHER" id="PTHR36582">
    <property type="entry name" value="ANTITOXIN PARD"/>
    <property type="match status" value="1"/>
</dbReference>
<evidence type="ECO:0000256" key="2">
    <source>
        <dbReference type="ARBA" id="ARBA00022649"/>
    </source>
</evidence>
<dbReference type="Proteomes" id="UP000184550">
    <property type="component" value="Unassembled WGS sequence"/>
</dbReference>
<evidence type="ECO:0008006" key="5">
    <source>
        <dbReference type="Google" id="ProtNLM"/>
    </source>
</evidence>
<dbReference type="SUPFAM" id="SSF47598">
    <property type="entry name" value="Ribbon-helix-helix"/>
    <property type="match status" value="1"/>
</dbReference>
<dbReference type="NCBIfam" id="TIGR02606">
    <property type="entry name" value="antidote_CC2985"/>
    <property type="match status" value="1"/>
</dbReference>
<dbReference type="PANTHER" id="PTHR36582:SF2">
    <property type="entry name" value="ANTITOXIN PARD"/>
    <property type="match status" value="1"/>
</dbReference>
<dbReference type="RefSeq" id="WP_083622229.1">
    <property type="nucleotide sequence ID" value="NZ_LR734870.1"/>
</dbReference>
<dbReference type="Gene3D" id="6.10.10.120">
    <property type="entry name" value="Antitoxin ParD1-like"/>
    <property type="match status" value="1"/>
</dbReference>
<keyword evidence="4" id="KW-1185">Reference proteome</keyword>
<dbReference type="OrthoDB" id="467199at2"/>
<dbReference type="Pfam" id="PF03693">
    <property type="entry name" value="ParD_antitoxin"/>
    <property type="match status" value="1"/>
</dbReference>
<sequence length="86" mass="9655">MNISLTPELEQFVLSTVKNGKYSSASEVIVAALQLLKEQEILGVLNPVSSVRKQKPNYDFSDLVGRLNWQGDAVTMQRNLRDFNSN</sequence>
<evidence type="ECO:0000256" key="1">
    <source>
        <dbReference type="ARBA" id="ARBA00008580"/>
    </source>
</evidence>
<comment type="caution">
    <text evidence="3">The sequence shown here is derived from an EMBL/GenBank/DDBJ whole genome shotgun (WGS) entry which is preliminary data.</text>
</comment>
<protein>
    <recommendedName>
        <fullName evidence="5">Type II toxin-antitoxin system ParD family antitoxin</fullName>
    </recommendedName>
</protein>
<evidence type="ECO:0000313" key="4">
    <source>
        <dbReference type="Proteomes" id="UP000184550"/>
    </source>
</evidence>
<dbReference type="CDD" id="cd22231">
    <property type="entry name" value="RHH_NikR_HicB-like"/>
    <property type="match status" value="1"/>
</dbReference>
<proteinExistence type="inferred from homology"/>
<name>A0A7Z9BRB1_9CYAN</name>
<accession>A0A7Z9BRB1</accession>
<dbReference type="GO" id="GO:0006355">
    <property type="term" value="P:regulation of DNA-templated transcription"/>
    <property type="evidence" value="ECO:0007669"/>
    <property type="project" value="InterPro"/>
</dbReference>
<gene>
    <name evidence="3" type="ORF">PL8927_610106</name>
</gene>
<dbReference type="EMBL" id="CZCU02000137">
    <property type="protein sequence ID" value="VXD19005.1"/>
    <property type="molecule type" value="Genomic_DNA"/>
</dbReference>